<dbReference type="EMBL" id="UGGV01000001">
    <property type="protein sequence ID" value="STO23456.1"/>
    <property type="molecule type" value="Genomic_DNA"/>
</dbReference>
<dbReference type="AlphaFoldDB" id="A0A377GF86"/>
<dbReference type="Proteomes" id="UP000186808">
    <property type="component" value="Unassembled WGS sequence"/>
</dbReference>
<dbReference type="Pfam" id="PF13521">
    <property type="entry name" value="AAA_28"/>
    <property type="match status" value="1"/>
</dbReference>
<sequence>MEQKLLKSNFYLITGGPGVGKSSVIKRLQMNSFTVVSEAARTIIKEQKKQGNNAIQVGNRLKFCQLMLHQCLHDFLEYSEFVSPVFFDRGLPDLLGYQSIASGAAWDNLIKDIVSANKQYRYNQRVFIFPPWQEIYTTDEERVHTFKQAVLAYDIVKEALINENYDLIEVPRLSVEQRVKFTLEKINIVI</sequence>
<evidence type="ECO:0000259" key="1">
    <source>
        <dbReference type="Pfam" id="PF13521"/>
    </source>
</evidence>
<keyword evidence="4" id="KW-1185">Reference proteome</keyword>
<evidence type="ECO:0000313" key="5">
    <source>
        <dbReference type="Proteomes" id="UP000254374"/>
    </source>
</evidence>
<reference evidence="3 5" key="2">
    <citation type="submission" date="2018-06" db="EMBL/GenBank/DDBJ databases">
        <authorList>
            <consortium name="Pathogen Informatics"/>
            <person name="Doyle S."/>
        </authorList>
    </citation>
    <scope>NUCLEOTIDE SEQUENCE [LARGE SCALE GENOMIC DNA]</scope>
    <source>
        <strain evidence="3 5">NCTC11401</strain>
    </source>
</reference>
<organism evidence="3 5">
    <name type="scientific">Fluoribacter gormanii</name>
    <dbReference type="NCBI Taxonomy" id="464"/>
    <lineage>
        <taxon>Bacteria</taxon>
        <taxon>Pseudomonadati</taxon>
        <taxon>Pseudomonadota</taxon>
        <taxon>Gammaproteobacteria</taxon>
        <taxon>Legionellales</taxon>
        <taxon>Legionellaceae</taxon>
        <taxon>Fluoribacter</taxon>
    </lineage>
</organism>
<evidence type="ECO:0000313" key="2">
    <source>
        <dbReference type="EMBL" id="SIR30924.1"/>
    </source>
</evidence>
<proteinExistence type="predicted"/>
<dbReference type="InterPro" id="IPR027417">
    <property type="entry name" value="P-loop_NTPase"/>
</dbReference>
<reference evidence="2 4" key="1">
    <citation type="submission" date="2017-01" db="EMBL/GenBank/DDBJ databases">
        <authorList>
            <person name="Varghese N."/>
            <person name="Submissions S."/>
        </authorList>
    </citation>
    <scope>NUCLEOTIDE SEQUENCE [LARGE SCALE GENOMIC DNA]</scope>
    <source>
        <strain evidence="2 4">ATCC 33342</strain>
    </source>
</reference>
<dbReference type="SUPFAM" id="SSF52540">
    <property type="entry name" value="P-loop containing nucleoside triphosphate hydrolases"/>
    <property type="match status" value="1"/>
</dbReference>
<gene>
    <name evidence="3" type="ORF">NCTC11401_00249</name>
    <name evidence="2" type="ORF">SAMN05421777_11011</name>
</gene>
<dbReference type="Gene3D" id="3.40.50.300">
    <property type="entry name" value="P-loop containing nucleotide triphosphate hydrolases"/>
    <property type="match status" value="1"/>
</dbReference>
<dbReference type="EMBL" id="FTNL01000010">
    <property type="protein sequence ID" value="SIR30924.1"/>
    <property type="molecule type" value="Genomic_DNA"/>
</dbReference>
<accession>A0A377GF86</accession>
<protein>
    <submittedName>
        <fullName evidence="2">Predicted ATPase</fullName>
    </submittedName>
</protein>
<feature type="domain" description="NadR/Ttd14 AAA" evidence="1">
    <location>
        <begin position="11"/>
        <end position="178"/>
    </location>
</feature>
<name>A0A377GF86_9GAMM</name>
<evidence type="ECO:0000313" key="4">
    <source>
        <dbReference type="Proteomes" id="UP000186808"/>
    </source>
</evidence>
<dbReference type="InterPro" id="IPR038727">
    <property type="entry name" value="NadR/Ttd14_AAA_dom"/>
</dbReference>
<evidence type="ECO:0000313" key="3">
    <source>
        <dbReference type="EMBL" id="STO23456.1"/>
    </source>
</evidence>
<dbReference type="Proteomes" id="UP000254374">
    <property type="component" value="Unassembled WGS sequence"/>
</dbReference>
<dbReference type="STRING" id="464.Lgor_0903"/>